<accession>A0A378R2D9</accession>
<evidence type="ECO:0000313" key="2">
    <source>
        <dbReference type="Proteomes" id="UP000254065"/>
    </source>
</evidence>
<dbReference type="AlphaFoldDB" id="A0A378R2D9"/>
<sequence length="120" mass="13695">MAYTDVINAFYFLVANMLKYRLIFEQSIHHNIISSNHINLILSQINHALKNALLFNASLTEITNLTKQGISVNFELLPVSVLNNNTDILEYLKDILISLNHLINNHTPKLIRPPAKPFLC</sequence>
<keyword evidence="2" id="KW-1185">Reference proteome</keyword>
<dbReference type="RefSeq" id="WP_115341095.1">
    <property type="nucleotide sequence ID" value="NZ_UGQB01000004.1"/>
</dbReference>
<organism evidence="1 2">
    <name type="scientific">Moraxella caprae</name>
    <dbReference type="NCBI Taxonomy" id="90240"/>
    <lineage>
        <taxon>Bacteria</taxon>
        <taxon>Pseudomonadati</taxon>
        <taxon>Pseudomonadota</taxon>
        <taxon>Gammaproteobacteria</taxon>
        <taxon>Moraxellales</taxon>
        <taxon>Moraxellaceae</taxon>
        <taxon>Moraxella</taxon>
    </lineage>
</organism>
<gene>
    <name evidence="1" type="ORF">NCTC12877_01824</name>
</gene>
<reference evidence="1 2" key="1">
    <citation type="submission" date="2018-06" db="EMBL/GenBank/DDBJ databases">
        <authorList>
            <consortium name="Pathogen Informatics"/>
            <person name="Doyle S."/>
        </authorList>
    </citation>
    <scope>NUCLEOTIDE SEQUENCE [LARGE SCALE GENOMIC DNA]</scope>
    <source>
        <strain evidence="1 2">NCTC12877</strain>
    </source>
</reference>
<dbReference type="EMBL" id="UGQB01000004">
    <property type="protein sequence ID" value="STZ08817.1"/>
    <property type="molecule type" value="Genomic_DNA"/>
</dbReference>
<dbReference type="Proteomes" id="UP000254065">
    <property type="component" value="Unassembled WGS sequence"/>
</dbReference>
<evidence type="ECO:0000313" key="1">
    <source>
        <dbReference type="EMBL" id="STZ08817.1"/>
    </source>
</evidence>
<name>A0A378R2D9_9GAMM</name>
<proteinExistence type="predicted"/>
<protein>
    <submittedName>
        <fullName evidence="1">Uncharacterized protein</fullName>
    </submittedName>
</protein>